<organism evidence="11 12">
    <name type="scientific">Lacticaseibacillus hegangensis</name>
    <dbReference type="NCBI Taxonomy" id="2486010"/>
    <lineage>
        <taxon>Bacteria</taxon>
        <taxon>Bacillati</taxon>
        <taxon>Bacillota</taxon>
        <taxon>Bacilli</taxon>
        <taxon>Lactobacillales</taxon>
        <taxon>Lactobacillaceae</taxon>
        <taxon>Lacticaseibacillus</taxon>
    </lineage>
</organism>
<comment type="similarity">
    <text evidence="8">Belongs to the glutamate--cysteine ligase type 1 family.</text>
</comment>
<proteinExistence type="inferred from homology"/>
<evidence type="ECO:0000256" key="5">
    <source>
        <dbReference type="ARBA" id="ARBA00022741"/>
    </source>
</evidence>
<evidence type="ECO:0000256" key="2">
    <source>
        <dbReference type="ARBA" id="ARBA00012220"/>
    </source>
</evidence>
<dbReference type="SUPFAM" id="SSF55931">
    <property type="entry name" value="Glutamine synthetase/guanido kinase"/>
    <property type="match status" value="1"/>
</dbReference>
<dbReference type="InterPro" id="IPR014746">
    <property type="entry name" value="Gln_synth/guanido_kin_cat_dom"/>
</dbReference>
<name>A0ABW4CXA9_9LACO</name>
<evidence type="ECO:0000256" key="1">
    <source>
        <dbReference type="ARBA" id="ARBA00005006"/>
    </source>
</evidence>
<dbReference type="Proteomes" id="UP001597212">
    <property type="component" value="Unassembled WGS sequence"/>
</dbReference>
<evidence type="ECO:0000256" key="9">
    <source>
        <dbReference type="RuleBase" id="RU004391"/>
    </source>
</evidence>
<keyword evidence="6" id="KW-0067">ATP-binding</keyword>
<evidence type="ECO:0000313" key="11">
    <source>
        <dbReference type="EMBL" id="MFD1442029.1"/>
    </source>
</evidence>
<evidence type="ECO:0000259" key="10">
    <source>
        <dbReference type="Pfam" id="PF04262"/>
    </source>
</evidence>
<dbReference type="Pfam" id="PF04262">
    <property type="entry name" value="Glu_cys_ligase"/>
    <property type="match status" value="2"/>
</dbReference>
<evidence type="ECO:0000313" key="12">
    <source>
        <dbReference type="Proteomes" id="UP001597212"/>
    </source>
</evidence>
<comment type="pathway">
    <text evidence="1 9">Sulfur metabolism; glutathione biosynthesis; glutathione from L-cysteine and L-glutamate: step 1/2.</text>
</comment>
<reference evidence="12" key="1">
    <citation type="journal article" date="2019" name="Int. J. Syst. Evol. Microbiol.">
        <title>The Global Catalogue of Microorganisms (GCM) 10K type strain sequencing project: providing services to taxonomists for standard genome sequencing and annotation.</title>
        <authorList>
            <consortium name="The Broad Institute Genomics Platform"/>
            <consortium name="The Broad Institute Genome Sequencing Center for Infectious Disease"/>
            <person name="Wu L."/>
            <person name="Ma J."/>
        </authorList>
    </citation>
    <scope>NUCLEOTIDE SEQUENCE [LARGE SCALE GENOMIC DNA]</scope>
    <source>
        <strain evidence="12">CCM 8912</strain>
    </source>
</reference>
<dbReference type="Gene3D" id="3.30.590.20">
    <property type="match status" value="1"/>
</dbReference>
<feature type="domain" description="Glutamate--cysteine ligase" evidence="10">
    <location>
        <begin position="15"/>
        <end position="239"/>
    </location>
</feature>
<protein>
    <recommendedName>
        <fullName evidence="2 9">Glutamate--cysteine ligase</fullName>
        <ecNumber evidence="2 9">6.3.2.2</ecNumber>
    </recommendedName>
</protein>
<dbReference type="InterPro" id="IPR006334">
    <property type="entry name" value="Glut_cys_ligase"/>
</dbReference>
<evidence type="ECO:0000256" key="3">
    <source>
        <dbReference type="ARBA" id="ARBA00022598"/>
    </source>
</evidence>
<evidence type="ECO:0000256" key="6">
    <source>
        <dbReference type="ARBA" id="ARBA00022840"/>
    </source>
</evidence>
<dbReference type="PANTHER" id="PTHR38761:SF1">
    <property type="entry name" value="GLUTAMATE--CYSTEINE LIGASE"/>
    <property type="match status" value="1"/>
</dbReference>
<dbReference type="InterPro" id="IPR007370">
    <property type="entry name" value="Glu_cys_ligase"/>
</dbReference>
<keyword evidence="12" id="KW-1185">Reference proteome</keyword>
<keyword evidence="4 8" id="KW-0317">Glutathione biosynthesis</keyword>
<evidence type="ECO:0000256" key="8">
    <source>
        <dbReference type="RuleBase" id="RU003544"/>
    </source>
</evidence>
<evidence type="ECO:0000256" key="4">
    <source>
        <dbReference type="ARBA" id="ARBA00022684"/>
    </source>
</evidence>
<dbReference type="EMBL" id="JBHTOK010000078">
    <property type="protein sequence ID" value="MFD1442029.1"/>
    <property type="molecule type" value="Genomic_DNA"/>
</dbReference>
<dbReference type="PANTHER" id="PTHR38761">
    <property type="entry name" value="GLUTAMATE--CYSTEINE LIGASE"/>
    <property type="match status" value="1"/>
</dbReference>
<sequence>MQAASKITLDEIVARHTNLGIEVEKVRVDPQNRLSERPFPTNFSADMRDFVEHEFFNAQIEFPLPVEPVVDKNLAHGDQIIRAAASHLAPDERLWPYSCPPPLSEMLAQKHISRQPAETYDYRERLSHIYDLRRILNTGIHVNLSFSEQALVELLRLTDFATTDDLYVHLAQYFMLHRWLFTYLFGATPLAFAGYFPGDAPAHPVRSLRSSPLGFPTNIHGDYNSVPGYVARIEEALEKGELLAPGQYYEPVRLKSRKGKDPRALLTEGVSHLELRGFDLNPNTATGVTADQLRLVQSLALLFATQPLLEADEFEARLAESRLLNDQIALEDPRDNSICQERAIGLLSRLCDFARYNHFPAAYQHAIAHYLDASIDTRASLSYTVWQQLAKIDDPAAADACAMFF</sequence>
<comment type="caution">
    <text evidence="11">The sequence shown here is derived from an EMBL/GenBank/DDBJ whole genome shotgun (WGS) entry which is preliminary data.</text>
</comment>
<gene>
    <name evidence="11" type="ORF">ACFQ5K_11635</name>
</gene>
<keyword evidence="5" id="KW-0547">Nucleotide-binding</keyword>
<dbReference type="EC" id="6.3.2.2" evidence="2 9"/>
<keyword evidence="3 8" id="KW-0436">Ligase</keyword>
<feature type="domain" description="Glutamate--cysteine ligase" evidence="10">
    <location>
        <begin position="246"/>
        <end position="312"/>
    </location>
</feature>
<accession>A0ABW4CXA9</accession>
<evidence type="ECO:0000256" key="7">
    <source>
        <dbReference type="ARBA" id="ARBA00048819"/>
    </source>
</evidence>
<comment type="catalytic activity">
    <reaction evidence="7 9">
        <text>L-cysteine + L-glutamate + ATP = gamma-L-glutamyl-L-cysteine + ADP + phosphate + H(+)</text>
        <dbReference type="Rhea" id="RHEA:13285"/>
        <dbReference type="ChEBI" id="CHEBI:15378"/>
        <dbReference type="ChEBI" id="CHEBI:29985"/>
        <dbReference type="ChEBI" id="CHEBI:30616"/>
        <dbReference type="ChEBI" id="CHEBI:35235"/>
        <dbReference type="ChEBI" id="CHEBI:43474"/>
        <dbReference type="ChEBI" id="CHEBI:58173"/>
        <dbReference type="ChEBI" id="CHEBI:456216"/>
        <dbReference type="EC" id="6.3.2.2"/>
    </reaction>
</comment>
<dbReference type="RefSeq" id="WP_125755139.1">
    <property type="nucleotide sequence ID" value="NZ_JBHTOK010000078.1"/>
</dbReference>